<protein>
    <submittedName>
        <fullName evidence="2">UDP-4-amino-4, 6-dideoxy-N-acetyl-beta-L-altrosamine N-acetyltransferase</fullName>
    </submittedName>
</protein>
<sequence length="193" mass="23226">MMKLNKVIDKIELNNINYLSNKEILEIRLIRNEKKIRNNMVNTKIISEKDHLKWYKKFNTSKSNFFYAIKYNRELVGGIGFKEFNKKLLLGEWSFYISEKKNIVGLGASVEFLSINHFFDIFKLKKLYCYVLGHNLEVVKLHKKFGFKEIKFNDYSKNIILAKQVSDAIYLSLDKKDWEFTQEQIYQKYFFKK</sequence>
<organism evidence="2 3">
    <name type="scientific">Pelagibacter ubique</name>
    <dbReference type="NCBI Taxonomy" id="198252"/>
    <lineage>
        <taxon>Bacteria</taxon>
        <taxon>Pseudomonadati</taxon>
        <taxon>Pseudomonadota</taxon>
        <taxon>Alphaproteobacteria</taxon>
        <taxon>Candidatus Pelagibacterales</taxon>
        <taxon>Candidatus Pelagibacteraceae</taxon>
        <taxon>Candidatus Pelagibacter</taxon>
    </lineage>
</organism>
<dbReference type="PROSITE" id="PS51186">
    <property type="entry name" value="GNAT"/>
    <property type="match status" value="1"/>
</dbReference>
<dbReference type="RefSeq" id="WP_169035618.1">
    <property type="nucleotide sequence ID" value="NZ_LANA01000001.1"/>
</dbReference>
<accession>A0ABX1SZ37</accession>
<dbReference type="Pfam" id="PF13420">
    <property type="entry name" value="Acetyltransf_4"/>
    <property type="match status" value="1"/>
</dbReference>
<dbReference type="EMBL" id="LANA01000001">
    <property type="protein sequence ID" value="NMN67103.1"/>
    <property type="molecule type" value="Genomic_DNA"/>
</dbReference>
<keyword evidence="3" id="KW-1185">Reference proteome</keyword>
<reference evidence="2 3" key="1">
    <citation type="submission" date="2019-07" db="EMBL/GenBank/DDBJ databases">
        <title>SAR11 Genome Evolution.</title>
        <authorList>
            <person name="Giovannoni S."/>
        </authorList>
    </citation>
    <scope>NUCLEOTIDE SEQUENCE [LARGE SCALE GENOMIC DNA]</scope>
    <source>
        <strain evidence="2 3">HTCC9565</strain>
    </source>
</reference>
<dbReference type="Gene3D" id="3.40.630.30">
    <property type="match status" value="1"/>
</dbReference>
<dbReference type="SUPFAM" id="SSF55729">
    <property type="entry name" value="Acyl-CoA N-acyltransferases (Nat)"/>
    <property type="match status" value="1"/>
</dbReference>
<dbReference type="InterPro" id="IPR000182">
    <property type="entry name" value="GNAT_dom"/>
</dbReference>
<name>A0ABX1SZ37_PELUQ</name>
<evidence type="ECO:0000313" key="2">
    <source>
        <dbReference type="EMBL" id="NMN67103.1"/>
    </source>
</evidence>
<evidence type="ECO:0000313" key="3">
    <source>
        <dbReference type="Proteomes" id="UP001166004"/>
    </source>
</evidence>
<feature type="domain" description="N-acetyltransferase" evidence="1">
    <location>
        <begin position="25"/>
        <end position="176"/>
    </location>
</feature>
<dbReference type="InterPro" id="IPR016181">
    <property type="entry name" value="Acyl_CoA_acyltransferase"/>
</dbReference>
<gene>
    <name evidence="2" type="ORF">VP91_00002360</name>
</gene>
<proteinExistence type="predicted"/>
<evidence type="ECO:0000259" key="1">
    <source>
        <dbReference type="PROSITE" id="PS51186"/>
    </source>
</evidence>
<dbReference type="Proteomes" id="UP001166004">
    <property type="component" value="Unassembled WGS sequence"/>
</dbReference>
<comment type="caution">
    <text evidence="2">The sequence shown here is derived from an EMBL/GenBank/DDBJ whole genome shotgun (WGS) entry which is preliminary data.</text>
</comment>